<accession>A0A8S3XU22</accession>
<dbReference type="EMBL" id="CAJQZP010001376">
    <property type="protein sequence ID" value="CAG5042717.1"/>
    <property type="molecule type" value="Genomic_DNA"/>
</dbReference>
<dbReference type="Proteomes" id="UP000691718">
    <property type="component" value="Unassembled WGS sequence"/>
</dbReference>
<evidence type="ECO:0000313" key="1">
    <source>
        <dbReference type="EMBL" id="CAG5042717.1"/>
    </source>
</evidence>
<name>A0A8S3XU22_PARAO</name>
<comment type="caution">
    <text evidence="1">The sequence shown here is derived from an EMBL/GenBank/DDBJ whole genome shotgun (WGS) entry which is preliminary data.</text>
</comment>
<proteinExistence type="predicted"/>
<gene>
    <name evidence="1" type="ORF">PAPOLLO_LOCUS22517</name>
</gene>
<dbReference type="AlphaFoldDB" id="A0A8S3XU22"/>
<organism evidence="1 2">
    <name type="scientific">Parnassius apollo</name>
    <name type="common">Apollo butterfly</name>
    <name type="synonym">Papilio apollo</name>
    <dbReference type="NCBI Taxonomy" id="110799"/>
    <lineage>
        <taxon>Eukaryota</taxon>
        <taxon>Metazoa</taxon>
        <taxon>Ecdysozoa</taxon>
        <taxon>Arthropoda</taxon>
        <taxon>Hexapoda</taxon>
        <taxon>Insecta</taxon>
        <taxon>Pterygota</taxon>
        <taxon>Neoptera</taxon>
        <taxon>Endopterygota</taxon>
        <taxon>Lepidoptera</taxon>
        <taxon>Glossata</taxon>
        <taxon>Ditrysia</taxon>
        <taxon>Papilionoidea</taxon>
        <taxon>Papilionidae</taxon>
        <taxon>Parnassiinae</taxon>
        <taxon>Parnassini</taxon>
        <taxon>Parnassius</taxon>
        <taxon>Parnassius</taxon>
    </lineage>
</organism>
<protein>
    <submittedName>
        <fullName evidence="1">(apollo) hypothetical protein</fullName>
    </submittedName>
</protein>
<dbReference type="OrthoDB" id="8061911at2759"/>
<dbReference type="PANTHER" id="PTHR47331">
    <property type="entry name" value="PHD-TYPE DOMAIN-CONTAINING PROTEIN"/>
    <property type="match status" value="1"/>
</dbReference>
<sequence>MENWHHVGTKDNPSDLVSRGFDLLALAASELWFHNGILHVGGLISQSDLPSHRKSPMLLPARHHVTDFILRYEHLRLLHAGLQMTLSIVRSRFWSVQAPNRFRRGKCTELLSDNATTFKGAEKELHGLYKVLKRNPE</sequence>
<evidence type="ECO:0000313" key="2">
    <source>
        <dbReference type="Proteomes" id="UP000691718"/>
    </source>
</evidence>
<reference evidence="1" key="1">
    <citation type="submission" date="2021-04" db="EMBL/GenBank/DDBJ databases">
        <authorList>
            <person name="Tunstrom K."/>
        </authorList>
    </citation>
    <scope>NUCLEOTIDE SEQUENCE</scope>
</reference>
<keyword evidence="2" id="KW-1185">Reference proteome</keyword>
<dbReference type="PANTHER" id="PTHR47331:SF2">
    <property type="match status" value="1"/>
</dbReference>